<dbReference type="OrthoDB" id="3752550at2759"/>
<sequence length="54" mass="6068">MEVSSNEFGQVYFQAYAETWQGVLQPSGQQLIVTKPMAKDGVTEGFYSYDCIPK</sequence>
<dbReference type="EMBL" id="FP929135">
    <property type="protein sequence ID" value="CBX99355.1"/>
    <property type="molecule type" value="Genomic_DNA"/>
</dbReference>
<reference evidence="2" key="1">
    <citation type="journal article" date="2011" name="Nat. Commun.">
        <title>Effector diversification within compartments of the Leptosphaeria maculans genome affected by Repeat-Induced Point mutations.</title>
        <authorList>
            <person name="Rouxel T."/>
            <person name="Grandaubert J."/>
            <person name="Hane J.K."/>
            <person name="Hoede C."/>
            <person name="van de Wouw A.P."/>
            <person name="Couloux A."/>
            <person name="Dominguez V."/>
            <person name="Anthouard V."/>
            <person name="Bally P."/>
            <person name="Bourras S."/>
            <person name="Cozijnsen A.J."/>
            <person name="Ciuffetti L.M."/>
            <person name="Degrave A."/>
            <person name="Dilmaghani A."/>
            <person name="Duret L."/>
            <person name="Fudal I."/>
            <person name="Goodwin S.B."/>
            <person name="Gout L."/>
            <person name="Glaser N."/>
            <person name="Linglin J."/>
            <person name="Kema G.H.J."/>
            <person name="Lapalu N."/>
            <person name="Lawrence C.B."/>
            <person name="May K."/>
            <person name="Meyer M."/>
            <person name="Ollivier B."/>
            <person name="Poulain J."/>
            <person name="Schoch C.L."/>
            <person name="Simon A."/>
            <person name="Spatafora J.W."/>
            <person name="Stachowiak A."/>
            <person name="Turgeon B.G."/>
            <person name="Tyler B.M."/>
            <person name="Vincent D."/>
            <person name="Weissenbach J."/>
            <person name="Amselem J."/>
            <person name="Quesneville H."/>
            <person name="Oliver R.P."/>
            <person name="Wincker P."/>
            <person name="Balesdent M.-H."/>
            <person name="Howlett B.J."/>
        </authorList>
    </citation>
    <scope>NUCLEOTIDE SEQUENCE [LARGE SCALE GENOMIC DNA]</scope>
    <source>
        <strain evidence="2">JN3 / isolate v23.1.3 / race Av1-4-5-6-7-8</strain>
    </source>
</reference>
<protein>
    <submittedName>
        <fullName evidence="1">Uncharacterized protein</fullName>
    </submittedName>
</protein>
<evidence type="ECO:0000313" key="2">
    <source>
        <dbReference type="Proteomes" id="UP000002668"/>
    </source>
</evidence>
<organism evidence="1 2">
    <name type="scientific">Leptosphaeria maculans (strain JN3 / isolate v23.1.3 / race Av1-4-5-6-7-8)</name>
    <name type="common">Blackleg fungus</name>
    <name type="synonym">Phoma lingam</name>
    <dbReference type="NCBI Taxonomy" id="985895"/>
    <lineage>
        <taxon>Eukaryota</taxon>
        <taxon>Fungi</taxon>
        <taxon>Dikarya</taxon>
        <taxon>Ascomycota</taxon>
        <taxon>Pezizomycotina</taxon>
        <taxon>Dothideomycetes</taxon>
        <taxon>Pleosporomycetidae</taxon>
        <taxon>Pleosporales</taxon>
        <taxon>Pleosporineae</taxon>
        <taxon>Leptosphaeriaceae</taxon>
        <taxon>Plenodomus</taxon>
        <taxon>Plenodomus lingam/Leptosphaeria maculans species complex</taxon>
    </lineage>
</organism>
<proteinExistence type="predicted"/>
<keyword evidence="2" id="KW-1185">Reference proteome</keyword>
<dbReference type="InParanoid" id="E5A6W0"/>
<evidence type="ECO:0000313" key="1">
    <source>
        <dbReference type="EMBL" id="CBX99355.1"/>
    </source>
</evidence>
<gene>
    <name evidence="1" type="ORF">LEMA_uP085940.1</name>
</gene>
<name>E5A6W0_LEPMJ</name>
<dbReference type="HOGENOM" id="CLU_3050774_0_0_1"/>
<dbReference type="VEuPathDB" id="FungiDB:LEMA_uP085940.1"/>
<dbReference type="AlphaFoldDB" id="E5A6W0"/>
<accession>E5A6W0</accession>
<dbReference type="Proteomes" id="UP000002668">
    <property type="component" value="Genome"/>
</dbReference>